<reference evidence="2 3" key="1">
    <citation type="submission" date="2022-05" db="EMBL/GenBank/DDBJ databases">
        <authorList>
            <consortium name="Genoscope - CEA"/>
            <person name="William W."/>
        </authorList>
    </citation>
    <scope>NUCLEOTIDE SEQUENCE [LARGE SCALE GENOMIC DNA]</scope>
</reference>
<comment type="caution">
    <text evidence="2">The sequence shown here is derived from an EMBL/GenBank/DDBJ whole genome shotgun (WGS) entry which is preliminary data.</text>
</comment>
<dbReference type="Gene3D" id="3.40.50.12650">
    <property type="match status" value="1"/>
</dbReference>
<organism evidence="2 3">
    <name type="scientific">Porites evermanni</name>
    <dbReference type="NCBI Taxonomy" id="104178"/>
    <lineage>
        <taxon>Eukaryota</taxon>
        <taxon>Metazoa</taxon>
        <taxon>Cnidaria</taxon>
        <taxon>Anthozoa</taxon>
        <taxon>Hexacorallia</taxon>
        <taxon>Scleractinia</taxon>
        <taxon>Fungiina</taxon>
        <taxon>Poritidae</taxon>
        <taxon>Porites</taxon>
    </lineage>
</organism>
<evidence type="ECO:0000313" key="2">
    <source>
        <dbReference type="EMBL" id="CAH3190767.1"/>
    </source>
</evidence>
<name>A0ABN8SJA0_9CNID</name>
<accession>A0ABN8SJA0</accession>
<gene>
    <name evidence="2" type="ORF">PEVE_00020818</name>
</gene>
<dbReference type="CDD" id="cd16273">
    <property type="entry name" value="SNM1A-1C-like_MBL-fold"/>
    <property type="match status" value="1"/>
</dbReference>
<dbReference type="Gene3D" id="3.60.15.10">
    <property type="entry name" value="Ribonuclease Z/Hydroxyacylglutathione hydrolase-like"/>
    <property type="match status" value="1"/>
</dbReference>
<proteinExistence type="predicted"/>
<dbReference type="PANTHER" id="PTHR23240:SF26">
    <property type="entry name" value="5' EXONUCLEASE APOLLO"/>
    <property type="match status" value="1"/>
</dbReference>
<feature type="region of interest" description="Disordered" evidence="1">
    <location>
        <begin position="318"/>
        <end position="360"/>
    </location>
</feature>
<dbReference type="EMBL" id="CALNXI010002792">
    <property type="protein sequence ID" value="CAH3190767.1"/>
    <property type="molecule type" value="Genomic_DNA"/>
</dbReference>
<feature type="compositionally biased region" description="Basic and acidic residues" evidence="1">
    <location>
        <begin position="331"/>
        <end position="360"/>
    </location>
</feature>
<dbReference type="SUPFAM" id="SSF56281">
    <property type="entry name" value="Metallo-hydrolase/oxidoreductase"/>
    <property type="match status" value="1"/>
</dbReference>
<dbReference type="Proteomes" id="UP001159427">
    <property type="component" value="Unassembled WGS sequence"/>
</dbReference>
<dbReference type="PANTHER" id="PTHR23240">
    <property type="entry name" value="DNA CROSS-LINK REPAIR PROTEIN PSO2/SNM1-RELATED"/>
    <property type="match status" value="1"/>
</dbReference>
<keyword evidence="3" id="KW-1185">Reference proteome</keyword>
<sequence>MHTDHTAGLTSSWNTYRIYCSDVTRKLAIAKLGLRSELVVGLPLDEPVTINLDEVGEEMLTVTLIDANHCPGSVMFVFEGYFGRILYTGDFRFCERFLTHSATKGKKFDILYLDNTYCDPKCAFPSRSSVTMTIMEIIRNHPQHKVIIGLHSLGKEALLRAIAVTCEMWIGVDATRMETLKLLQMPDVFTCDVDRTKIQVVKTREITKRNIQMWNSVEPTIAILPTCLYVGGQNPYENVPNVFVVPYSDHCSFEELRSLEMSENAGKNCLAGDISEGKSRMGLDDACDMARKIGGVEINIAVPASRRQESDSVLKLEVENGTENNYFEPDQDAKEDSSRPERDSVTKAEVESVIENHDFD</sequence>
<feature type="non-terminal residue" evidence="2">
    <location>
        <position position="360"/>
    </location>
</feature>
<evidence type="ECO:0000256" key="1">
    <source>
        <dbReference type="SAM" id="MobiDB-lite"/>
    </source>
</evidence>
<evidence type="ECO:0000313" key="3">
    <source>
        <dbReference type="Proteomes" id="UP001159427"/>
    </source>
</evidence>
<dbReference type="InterPro" id="IPR036866">
    <property type="entry name" value="RibonucZ/Hydroxyglut_hydro"/>
</dbReference>
<protein>
    <recommendedName>
        <fullName evidence="4">Metallo-beta-lactamase domain-containing protein</fullName>
    </recommendedName>
</protein>
<evidence type="ECO:0008006" key="4">
    <source>
        <dbReference type="Google" id="ProtNLM"/>
    </source>
</evidence>